<dbReference type="InterPro" id="IPR059000">
    <property type="entry name" value="ATPase_P-type_domA"/>
</dbReference>
<proteinExistence type="predicted"/>
<feature type="domain" description="Cation-transporting P-type ATPase N-terminal" evidence="4">
    <location>
        <begin position="96"/>
        <end position="169"/>
    </location>
</feature>
<evidence type="ECO:0000313" key="6">
    <source>
        <dbReference type="Proteomes" id="UP000322873"/>
    </source>
</evidence>
<dbReference type="VEuPathDB" id="FungiDB:MFRU_032g00570"/>
<keyword evidence="3" id="KW-1133">Transmembrane helix</keyword>
<dbReference type="GO" id="GO:1990573">
    <property type="term" value="P:potassium ion import across plasma membrane"/>
    <property type="evidence" value="ECO:0007669"/>
    <property type="project" value="TreeGrafter"/>
</dbReference>
<dbReference type="PANTHER" id="PTHR43294:SF21">
    <property type="entry name" value="CATION TRANSPORTING ATPASE"/>
    <property type="match status" value="1"/>
</dbReference>
<dbReference type="Gene3D" id="2.70.150.10">
    <property type="entry name" value="Calcium-transporting ATPase, cytoplasmic transduction domain A"/>
    <property type="match status" value="1"/>
</dbReference>
<dbReference type="SMART" id="SM00831">
    <property type="entry name" value="Cation_ATPase_N"/>
    <property type="match status" value="1"/>
</dbReference>
<dbReference type="InterPro" id="IPR004014">
    <property type="entry name" value="ATPase_P-typ_cation-transptr_N"/>
</dbReference>
<protein>
    <recommendedName>
        <fullName evidence="4">Cation-transporting P-type ATPase N-terminal domain-containing protein</fullName>
    </recommendedName>
</protein>
<dbReference type="SUPFAM" id="SSF81665">
    <property type="entry name" value="Calcium ATPase, transmembrane domain M"/>
    <property type="match status" value="1"/>
</dbReference>
<feature type="transmembrane region" description="Helical" evidence="3">
    <location>
        <begin position="145"/>
        <end position="166"/>
    </location>
</feature>
<dbReference type="Proteomes" id="UP000322873">
    <property type="component" value="Unassembled WGS sequence"/>
</dbReference>
<evidence type="ECO:0000256" key="2">
    <source>
        <dbReference type="ARBA" id="ARBA00022475"/>
    </source>
</evidence>
<keyword evidence="2" id="KW-1003">Cell membrane</keyword>
<gene>
    <name evidence="5" type="ORF">EYC84_012065</name>
</gene>
<dbReference type="GO" id="GO:1902600">
    <property type="term" value="P:proton transmembrane transport"/>
    <property type="evidence" value="ECO:0007669"/>
    <property type="project" value="TreeGrafter"/>
</dbReference>
<feature type="transmembrane region" description="Helical" evidence="3">
    <location>
        <begin position="178"/>
        <end position="199"/>
    </location>
</feature>
<keyword evidence="3" id="KW-0812">Transmembrane</keyword>
<comment type="subcellular location">
    <subcellularLocation>
        <location evidence="1">Cell membrane</location>
        <topology evidence="1">Multi-pass membrane protein</topology>
    </subcellularLocation>
</comment>
<reference evidence="5 6" key="1">
    <citation type="submission" date="2019-06" db="EMBL/GenBank/DDBJ databases">
        <title>Genome Sequence of the Brown Rot Fungal Pathogen Monilinia fructicola.</title>
        <authorList>
            <person name="De Miccolis Angelini R.M."/>
            <person name="Landi L."/>
            <person name="Abate D."/>
            <person name="Pollastro S."/>
            <person name="Romanazzi G."/>
            <person name="Faretra F."/>
        </authorList>
    </citation>
    <scope>NUCLEOTIDE SEQUENCE [LARGE SCALE GENOMIC DNA]</scope>
    <source>
        <strain evidence="5 6">Mfrc123</strain>
    </source>
</reference>
<evidence type="ECO:0000313" key="5">
    <source>
        <dbReference type="EMBL" id="KAA8564077.1"/>
    </source>
</evidence>
<comment type="caution">
    <text evidence="5">The sequence shown here is derived from an EMBL/GenBank/DDBJ whole genome shotgun (WGS) entry which is preliminary data.</text>
</comment>
<dbReference type="InterPro" id="IPR050510">
    <property type="entry name" value="Cation_transp_ATPase_P-type"/>
</dbReference>
<dbReference type="GO" id="GO:0005391">
    <property type="term" value="F:P-type sodium:potassium-exchanging transporter activity"/>
    <property type="evidence" value="ECO:0007669"/>
    <property type="project" value="TreeGrafter"/>
</dbReference>
<feature type="transmembrane region" description="Helical" evidence="3">
    <location>
        <begin position="339"/>
        <end position="358"/>
    </location>
</feature>
<evidence type="ECO:0000256" key="1">
    <source>
        <dbReference type="ARBA" id="ARBA00004651"/>
    </source>
</evidence>
<keyword evidence="3" id="KW-0472">Membrane</keyword>
<dbReference type="GO" id="GO:0006883">
    <property type="term" value="P:intracellular sodium ion homeostasis"/>
    <property type="evidence" value="ECO:0007669"/>
    <property type="project" value="TreeGrafter"/>
</dbReference>
<dbReference type="AlphaFoldDB" id="A0A5M9J5V1"/>
<sequence>MTEDGEKESHSRRIHYVDVESGVRNFPALERRNSRSSVDHDSLSIRPHRRSSIELSSALPIQYRTVSFQISGSQEKNAAEVQLAKKSAAKDLSDLDWHTITPDEILKRLSTSATQGLSKEQVHRRLSQYGKNTPSHSPNTLFQNVLGYFFKGFGSILLLGAILVFVSRKPLGDPPAQGNLALAIVLLAVFFIQAAFNAWQDWSSSRVMASITTMLPDNCLLLRDGAQVTVVASDIVPGDVLYLKAGNKLPADVRFIEMSSDAKFDRSILTGESLPLSGMVDNTDENYLETKCIGLQGIHCISGSGLGIVVATGDTAVFGRIAKLTNAPKTGMTTLEREVLNFVLVIVLVIIIWAAYLRKSYPDWINVPTLIVDCVSVTIAFIP</sequence>
<dbReference type="GO" id="GO:0005886">
    <property type="term" value="C:plasma membrane"/>
    <property type="evidence" value="ECO:0007669"/>
    <property type="project" value="UniProtKB-SubCell"/>
</dbReference>
<evidence type="ECO:0000256" key="3">
    <source>
        <dbReference type="SAM" id="Phobius"/>
    </source>
</evidence>
<accession>A0A5M9J5V1</accession>
<evidence type="ECO:0000259" key="4">
    <source>
        <dbReference type="SMART" id="SM00831"/>
    </source>
</evidence>
<dbReference type="InterPro" id="IPR008250">
    <property type="entry name" value="ATPase_P-typ_transduc_dom_A_sf"/>
</dbReference>
<dbReference type="GO" id="GO:0036376">
    <property type="term" value="P:sodium ion export across plasma membrane"/>
    <property type="evidence" value="ECO:0007669"/>
    <property type="project" value="TreeGrafter"/>
</dbReference>
<dbReference type="EMBL" id="VICG01000016">
    <property type="protein sequence ID" value="KAA8564077.1"/>
    <property type="molecule type" value="Genomic_DNA"/>
</dbReference>
<dbReference type="GO" id="GO:0030007">
    <property type="term" value="P:intracellular potassium ion homeostasis"/>
    <property type="evidence" value="ECO:0007669"/>
    <property type="project" value="TreeGrafter"/>
</dbReference>
<keyword evidence="6" id="KW-1185">Reference proteome</keyword>
<dbReference type="InterPro" id="IPR023298">
    <property type="entry name" value="ATPase_P-typ_TM_dom_sf"/>
</dbReference>
<name>A0A5M9J5V1_MONFR</name>
<dbReference type="SUPFAM" id="SSF81653">
    <property type="entry name" value="Calcium ATPase, transduction domain A"/>
    <property type="match status" value="1"/>
</dbReference>
<dbReference type="PANTHER" id="PTHR43294">
    <property type="entry name" value="SODIUM/POTASSIUM-TRANSPORTING ATPASE SUBUNIT ALPHA"/>
    <property type="match status" value="1"/>
</dbReference>
<organism evidence="5 6">
    <name type="scientific">Monilinia fructicola</name>
    <name type="common">Brown rot fungus</name>
    <name type="synonym">Ciboria fructicola</name>
    <dbReference type="NCBI Taxonomy" id="38448"/>
    <lineage>
        <taxon>Eukaryota</taxon>
        <taxon>Fungi</taxon>
        <taxon>Dikarya</taxon>
        <taxon>Ascomycota</taxon>
        <taxon>Pezizomycotina</taxon>
        <taxon>Leotiomycetes</taxon>
        <taxon>Helotiales</taxon>
        <taxon>Sclerotiniaceae</taxon>
        <taxon>Monilinia</taxon>
    </lineage>
</organism>
<dbReference type="Pfam" id="PF00690">
    <property type="entry name" value="Cation_ATPase_N"/>
    <property type="match status" value="1"/>
</dbReference>
<dbReference type="Pfam" id="PF00122">
    <property type="entry name" value="E1-E2_ATPase"/>
    <property type="match status" value="1"/>
</dbReference>